<gene>
    <name evidence="2" type="ORF">CK203_063588</name>
</gene>
<evidence type="ECO:0000313" key="3">
    <source>
        <dbReference type="Proteomes" id="UP000288805"/>
    </source>
</evidence>
<dbReference type="PANTHER" id="PTHR33710:SF71">
    <property type="entry name" value="ENDONUCLEASE_EXONUCLEASE_PHOSPHATASE DOMAIN-CONTAINING PROTEIN"/>
    <property type="match status" value="1"/>
</dbReference>
<name>A0A438G7Z1_VITVI</name>
<evidence type="ECO:0000313" key="2">
    <source>
        <dbReference type="EMBL" id="RVW68278.1"/>
    </source>
</evidence>
<feature type="region of interest" description="Disordered" evidence="1">
    <location>
        <begin position="59"/>
        <end position="88"/>
    </location>
</feature>
<feature type="compositionally biased region" description="Gly residues" evidence="1">
    <location>
        <begin position="10"/>
        <end position="22"/>
    </location>
</feature>
<sequence length="834" mass="94548">MASTAEKEGGGCLLGPVVGRGIGPTKPDDSFKARSAKAQFGVKSFGPPTGPIHETKAELSKLKGPSISARRKARSWPPSLKVSPSSPKHNLVGGGFAEANLAIFRGRPVSNKGVLPPGPETFQVFTSEIEGGDGFSHCGLANKVCPPFSASSEQGHPLARAFAPKSLPISSVSAIRPFWCQPFLRFRWSQSFLLRVFRFRFLLVVSLVVMLVCPSEGKARPQSQNLPLSRWKVFRLRASRLEDGQGQSVLESLRIRIVRDNGKGAEETKREIWDRRFVSSVWKGRSMEWAALPACGASGGLRDFNVIRRISEKLGDSRLTFNMRCFDEFMRECLQEALPRWTSDHSPICLETNPLKWGPTPFRFENMWLLHPEFKEKFSDWWQECTVEGWEGHKFMRKLKFVKSKLKDWNKVAFGDLREEKTHSFGLRKRFIGDKNLGSSGLKKGIAILSFSEWPMEGEIGSASWRVEGVDWVPFGESAVWLDKPFLKRRYEWQFSLNKEKPWSDGFTIAVYQECWDVIKEDLMRVFLEFHTNGIINQSTNATFIAWETHFGCLLIANEVVDEKRRSGEEGVVFKIDFEKAYDHVDWGFLDHVLERKGFSPKWRSWIRGCLSSSSFAILVNGNAKGWVKASRGLPLGGYPKTIGFWDLVVERISRSYFLSLFKIPSSIASKIESKGIFFGLGRGKGRKIILSDGMLFKRVVLSSLGLFSVKSFFLALSKVSNLILFLPAKFLWSSKAPSKVKALAWLGELFKRQDTLANLLPYFVMDGMAERNKRIFEDKGRTEEMLWDLILFFSSLWASCSAAFRGVPLSVLQLNWMRRVLQKFESVGFLLCF</sequence>
<dbReference type="PANTHER" id="PTHR33710">
    <property type="entry name" value="BNAC02G09200D PROTEIN"/>
    <property type="match status" value="1"/>
</dbReference>
<reference evidence="2 3" key="1">
    <citation type="journal article" date="2018" name="PLoS Genet.">
        <title>Population sequencing reveals clonal diversity and ancestral inbreeding in the grapevine cultivar Chardonnay.</title>
        <authorList>
            <person name="Roach M.J."/>
            <person name="Johnson D.L."/>
            <person name="Bohlmann J."/>
            <person name="van Vuuren H.J."/>
            <person name="Jones S.J."/>
            <person name="Pretorius I.S."/>
            <person name="Schmidt S.A."/>
            <person name="Borneman A.R."/>
        </authorList>
    </citation>
    <scope>NUCLEOTIDE SEQUENCE [LARGE SCALE GENOMIC DNA]</scope>
    <source>
        <strain evidence="3">cv. Chardonnay</strain>
        <tissue evidence="2">Leaf</tissue>
    </source>
</reference>
<comment type="caution">
    <text evidence="2">The sequence shown here is derived from an EMBL/GenBank/DDBJ whole genome shotgun (WGS) entry which is preliminary data.</text>
</comment>
<proteinExistence type="predicted"/>
<dbReference type="AlphaFoldDB" id="A0A438G7Z1"/>
<organism evidence="2 3">
    <name type="scientific">Vitis vinifera</name>
    <name type="common">Grape</name>
    <dbReference type="NCBI Taxonomy" id="29760"/>
    <lineage>
        <taxon>Eukaryota</taxon>
        <taxon>Viridiplantae</taxon>
        <taxon>Streptophyta</taxon>
        <taxon>Embryophyta</taxon>
        <taxon>Tracheophyta</taxon>
        <taxon>Spermatophyta</taxon>
        <taxon>Magnoliopsida</taxon>
        <taxon>eudicotyledons</taxon>
        <taxon>Gunneridae</taxon>
        <taxon>Pentapetalae</taxon>
        <taxon>rosids</taxon>
        <taxon>Vitales</taxon>
        <taxon>Vitaceae</taxon>
        <taxon>Viteae</taxon>
        <taxon>Vitis</taxon>
    </lineage>
</organism>
<dbReference type="Proteomes" id="UP000288805">
    <property type="component" value="Unassembled WGS sequence"/>
</dbReference>
<dbReference type="EMBL" id="QGNW01000541">
    <property type="protein sequence ID" value="RVW68278.1"/>
    <property type="molecule type" value="Genomic_DNA"/>
</dbReference>
<feature type="region of interest" description="Disordered" evidence="1">
    <location>
        <begin position="1"/>
        <end position="35"/>
    </location>
</feature>
<evidence type="ECO:0000256" key="1">
    <source>
        <dbReference type="SAM" id="MobiDB-lite"/>
    </source>
</evidence>
<protein>
    <submittedName>
        <fullName evidence="2">Uncharacterized protein</fullName>
    </submittedName>
</protein>
<feature type="compositionally biased region" description="Low complexity" evidence="1">
    <location>
        <begin position="75"/>
        <end position="87"/>
    </location>
</feature>
<accession>A0A438G7Z1</accession>